<dbReference type="PROSITE" id="PS51257">
    <property type="entry name" value="PROKAR_LIPOPROTEIN"/>
    <property type="match status" value="1"/>
</dbReference>
<keyword evidence="4" id="KW-1185">Reference proteome</keyword>
<feature type="signal peptide" evidence="2">
    <location>
        <begin position="1"/>
        <end position="18"/>
    </location>
</feature>
<reference evidence="4" key="1">
    <citation type="journal article" date="2019" name="Int. J. Syst. Evol. Microbiol.">
        <title>The Global Catalogue of Microorganisms (GCM) 10K type strain sequencing project: providing services to taxonomists for standard genome sequencing and annotation.</title>
        <authorList>
            <consortium name="The Broad Institute Genomics Platform"/>
            <consortium name="The Broad Institute Genome Sequencing Center for Infectious Disease"/>
            <person name="Wu L."/>
            <person name="Ma J."/>
        </authorList>
    </citation>
    <scope>NUCLEOTIDE SEQUENCE [LARGE SCALE GENOMIC DNA]</scope>
    <source>
        <strain evidence="4">CCUG 63830</strain>
    </source>
</reference>
<feature type="chain" id="PRO_5046203620" description="Lipoprotein" evidence="2">
    <location>
        <begin position="19"/>
        <end position="131"/>
    </location>
</feature>
<dbReference type="Proteomes" id="UP001596317">
    <property type="component" value="Unassembled WGS sequence"/>
</dbReference>
<dbReference type="RefSeq" id="WP_224611773.1">
    <property type="nucleotide sequence ID" value="NZ_JAIQXV010000020.1"/>
</dbReference>
<name>A0ABW1ZRY3_9DEIO</name>
<feature type="compositionally biased region" description="Polar residues" evidence="1">
    <location>
        <begin position="93"/>
        <end position="125"/>
    </location>
</feature>
<protein>
    <recommendedName>
        <fullName evidence="5">Lipoprotein</fullName>
    </recommendedName>
</protein>
<evidence type="ECO:0008006" key="5">
    <source>
        <dbReference type="Google" id="ProtNLM"/>
    </source>
</evidence>
<accession>A0ABW1ZRY3</accession>
<organism evidence="3 4">
    <name type="scientific">Deinococcus multiflagellatus</name>
    <dbReference type="NCBI Taxonomy" id="1656887"/>
    <lineage>
        <taxon>Bacteria</taxon>
        <taxon>Thermotogati</taxon>
        <taxon>Deinococcota</taxon>
        <taxon>Deinococci</taxon>
        <taxon>Deinococcales</taxon>
        <taxon>Deinococcaceae</taxon>
        <taxon>Deinococcus</taxon>
    </lineage>
</organism>
<sequence>MKKHFHLPLLAALPALLAACGPDEVDTDGYGRRAFKTETECRVAYKRERSRGLTNPCSGERVGSSSRVIYFGPYTSTSSSGTRYLDYTSAGKVSQNGLSVSPTGRVNTYTAPTVSRGGFTTSARASGSVGS</sequence>
<gene>
    <name evidence="3" type="ORF">ACFP90_23155</name>
</gene>
<keyword evidence="2" id="KW-0732">Signal</keyword>
<evidence type="ECO:0000256" key="1">
    <source>
        <dbReference type="SAM" id="MobiDB-lite"/>
    </source>
</evidence>
<evidence type="ECO:0000256" key="2">
    <source>
        <dbReference type="SAM" id="SignalP"/>
    </source>
</evidence>
<feature type="region of interest" description="Disordered" evidence="1">
    <location>
        <begin position="93"/>
        <end position="131"/>
    </location>
</feature>
<evidence type="ECO:0000313" key="3">
    <source>
        <dbReference type="EMBL" id="MFC6662945.1"/>
    </source>
</evidence>
<comment type="caution">
    <text evidence="3">The sequence shown here is derived from an EMBL/GenBank/DDBJ whole genome shotgun (WGS) entry which is preliminary data.</text>
</comment>
<evidence type="ECO:0000313" key="4">
    <source>
        <dbReference type="Proteomes" id="UP001596317"/>
    </source>
</evidence>
<proteinExistence type="predicted"/>
<dbReference type="EMBL" id="JBHSWB010000002">
    <property type="protein sequence ID" value="MFC6662945.1"/>
    <property type="molecule type" value="Genomic_DNA"/>
</dbReference>